<evidence type="ECO:0000313" key="3">
    <source>
        <dbReference type="Proteomes" id="UP001494588"/>
    </source>
</evidence>
<feature type="signal peptide" evidence="1">
    <location>
        <begin position="1"/>
        <end position="22"/>
    </location>
</feature>
<dbReference type="Pfam" id="PF13103">
    <property type="entry name" value="TonB_2"/>
    <property type="match status" value="1"/>
</dbReference>
<organism evidence="2 3">
    <name type="scientific">Paraburkholderia sabiae</name>
    <dbReference type="NCBI Taxonomy" id="273251"/>
    <lineage>
        <taxon>Bacteria</taxon>
        <taxon>Pseudomonadati</taxon>
        <taxon>Pseudomonadota</taxon>
        <taxon>Betaproteobacteria</taxon>
        <taxon>Burkholderiales</taxon>
        <taxon>Burkholderiaceae</taxon>
        <taxon>Paraburkholderia</taxon>
    </lineage>
</organism>
<evidence type="ECO:0000313" key="2">
    <source>
        <dbReference type="EMBL" id="MEM5287069.1"/>
    </source>
</evidence>
<dbReference type="Gene3D" id="3.30.1150.10">
    <property type="match status" value="1"/>
</dbReference>
<dbReference type="Proteomes" id="UP001494588">
    <property type="component" value="Unassembled WGS sequence"/>
</dbReference>
<gene>
    <name evidence="2" type="ORF">V4C55_15210</name>
</gene>
<keyword evidence="3" id="KW-1185">Reference proteome</keyword>
<name>A0ABU9QCB0_9BURK</name>
<accession>A0ABU9QCB0</accession>
<evidence type="ECO:0000256" key="1">
    <source>
        <dbReference type="SAM" id="SignalP"/>
    </source>
</evidence>
<feature type="chain" id="PRO_5046317288" evidence="1">
    <location>
        <begin position="23"/>
        <end position="122"/>
    </location>
</feature>
<sequence>MTRTIRILALAIAATTLNGAHAQASPRAVFAGFSSYAARNSFANEIRRLVRGNLVWSGPFDKSISTVIEVQCATDGKLLSATIYRASGNPAWDSAAVQRSDPMPSDVNGNTPTHFKITVLQK</sequence>
<dbReference type="SUPFAM" id="SSF74653">
    <property type="entry name" value="TolA/TonB C-terminal domain"/>
    <property type="match status" value="1"/>
</dbReference>
<proteinExistence type="predicted"/>
<keyword evidence="1" id="KW-0732">Signal</keyword>
<reference evidence="2 3" key="1">
    <citation type="submission" date="2024-01" db="EMBL/GenBank/DDBJ databases">
        <title>The diversity of rhizobia nodulating Mimosa spp. in eleven states of Brazil covering several biomes is determined by host plant, location, and edaphic factors.</title>
        <authorList>
            <person name="Rouws L."/>
            <person name="Barauna A."/>
            <person name="Beukes C."/>
            <person name="De Faria S.M."/>
            <person name="Gross E."/>
            <person name="Dos Reis Junior F.B."/>
            <person name="Simon M."/>
            <person name="Maluk M."/>
            <person name="Odee D.W."/>
            <person name="Kenicer G."/>
            <person name="Young J.P.W."/>
            <person name="Reis V.M."/>
            <person name="Zilli J."/>
            <person name="James E.K."/>
        </authorList>
    </citation>
    <scope>NUCLEOTIDE SEQUENCE [LARGE SCALE GENOMIC DNA]</scope>
    <source>
        <strain evidence="2 3">JPY77</strain>
    </source>
</reference>
<dbReference type="EMBL" id="JAZHGC010000011">
    <property type="protein sequence ID" value="MEM5287069.1"/>
    <property type="molecule type" value="Genomic_DNA"/>
</dbReference>
<protein>
    <submittedName>
        <fullName evidence="2">Energy transducer TonB</fullName>
    </submittedName>
</protein>
<dbReference type="RefSeq" id="WP_201657061.1">
    <property type="nucleotide sequence ID" value="NZ_CAJHCS010000026.1"/>
</dbReference>
<comment type="caution">
    <text evidence="2">The sequence shown here is derived from an EMBL/GenBank/DDBJ whole genome shotgun (WGS) entry which is preliminary data.</text>
</comment>